<dbReference type="PROSITE" id="PS51082">
    <property type="entry name" value="WH2"/>
    <property type="match status" value="1"/>
</dbReference>
<feature type="region of interest" description="Disordered" evidence="19">
    <location>
        <begin position="1157"/>
        <end position="1347"/>
    </location>
</feature>
<evidence type="ECO:0000256" key="12">
    <source>
        <dbReference type="ARBA" id="ARBA00022753"/>
    </source>
</evidence>
<proteinExistence type="inferred from homology"/>
<name>A0A1Y2FF49_PROLT</name>
<dbReference type="PROSITE" id="PS50031">
    <property type="entry name" value="EH"/>
    <property type="match status" value="2"/>
</dbReference>
<evidence type="ECO:0000256" key="16">
    <source>
        <dbReference type="ARBA" id="ARBA00023212"/>
    </source>
</evidence>
<feature type="region of interest" description="Disordered" evidence="19">
    <location>
        <begin position="902"/>
        <end position="924"/>
    </location>
</feature>
<dbReference type="GO" id="GO:0003779">
    <property type="term" value="F:actin binding"/>
    <property type="evidence" value="ECO:0007669"/>
    <property type="project" value="UniProtKB-KW"/>
</dbReference>
<sequence>MYNGYGGQQGYSGAGGYGQQQQQQPMQQQRTGFQPTSSFGQQQFGMQGQAGQQQQQLGGQSMPYGQATQGSGFQPQQGGFQPQQTGYQPSPAGFGGMAGQAMVQQRTGYQAPPQQQQLQQQQTGYMPYGQQAQQQPPMQQQGYGMQMNQTGFAGFDNNFASQPLFNPVTQQQQQQPQQQQQAQQAAPKLKQQKTGANIPSQRLSFVSAAEQQKFEDLFAKAVPFNKTALEGEEAKKIFQKSGLGASQLSRIWALSDTTRSGQLLFPEFVLAMHLINKALKGGPLPSKVDDTTSNEVSSMVDYIAFSAPDIAPPTPARPANSNGQFQPIANAPNFESNTALLGSIQPQPSLFQAQATGFQPQQTGYQQQGGFQPQQTGFQPQQTGYQVGHGLQPGLTGMQQPGLTGMAPLMSQQTGPGVFAAQYGMQPLTSQPTGRPGEWGFVNAPAQGLPGMQALGMQMMPGAQGQMFQPQQMQQQQAEVPWAITKQEKAMFDTIHKAWDKKKQGFVEGPVAIEIFGQSGLPRSDLELIWALADADDKGKLNADEFAVALHLIYRKLNGYEIPMQLPPELVPPSTRNFGESINQVKSMLQQDASSRNGPTSFMKNRSFKEIARDYAKDGTVYKHDDSDVGYVSSARRRAAKPVPEQPRSDDFSSSSSIADLKKRIKEKQVMLDAIDARDDAQQGQRDETDIKARQEADSLKREVRKVQAKLDAHAHAHLLSQDDAREKLVLQGQLRQLVDQLPSIASQVRIAERRIQELHMEIFTAQDRKQNPGGATLKGTGPGGVVTEADRRKAKTKAMMEARMAALTGKPAPKTLGDDDFEAAQARQATKQAELAKTRESNEQMIKDIEESADQLRQDIAAALGSAQASSAGEHERRRWQDAVGVEPEVRDFIRELWSARPAASTSSASVSAPRAEARPAVAVEQKAAVVEDRAAYLKQQAEQRMAERLAKLGIRPTKKTREPQALSNNEEAPPAQTPADQQAVKQVLQEEKDKQHAEIQRVEAQAKRAEQEVKEAEQKQQAEIKRVKTAQAAGELAQQDAAKQAKAAAKPVDSRQAKLEKLRSERAARIAEEERLERELMDASSSDDEAPLQVQTQEKPAQAEAVAPPAPSHNPFHKLQASTPAQETSTETNPFHKMGQQAKVPEAAPIVAPVAVARPPVQAPPRRVNAPRARPQKNDDWDSDSGGDEDSSSDEEGPSPADLAARLFSGGMQPQRTGGAATPLGAQRTGPAATPLGMQRTGATSTPPVAKAPAPPLAPPAPPAAPPVPQGMPPIPSAPAGLPPPPPPAPPMGMPGMPPPAPPPAPPAPPMGMPGLPPPPPPMMGGLPPPPTPVASMPSAGPQDRSALLQGIQAGKALRKTKTVEKGTEVGGRVL</sequence>
<dbReference type="GO" id="GO:0006897">
    <property type="term" value="P:endocytosis"/>
    <property type="evidence" value="ECO:0007669"/>
    <property type="project" value="UniProtKB-KW"/>
</dbReference>
<dbReference type="SMART" id="SM00246">
    <property type="entry name" value="WH2"/>
    <property type="match status" value="1"/>
</dbReference>
<feature type="compositionally biased region" description="Low complexity" evidence="19">
    <location>
        <begin position="1157"/>
        <end position="1175"/>
    </location>
</feature>
<dbReference type="RefSeq" id="XP_040725403.1">
    <property type="nucleotide sequence ID" value="XM_040869280.1"/>
</dbReference>
<evidence type="ECO:0000256" key="9">
    <source>
        <dbReference type="ARBA" id="ARBA00022490"/>
    </source>
</evidence>
<feature type="region of interest" description="Disordered" evidence="19">
    <location>
        <begin position="168"/>
        <end position="197"/>
    </location>
</feature>
<evidence type="ECO:0000256" key="18">
    <source>
        <dbReference type="SAM" id="Coils"/>
    </source>
</evidence>
<comment type="subunit">
    <text evidence="5">Component of the PAN1 actin cytoskeleton-regulatory complex.</text>
</comment>
<dbReference type="GO" id="GO:0030479">
    <property type="term" value="C:actin cortical patch"/>
    <property type="evidence" value="ECO:0007669"/>
    <property type="project" value="UniProtKB-SubCell"/>
</dbReference>
<comment type="function">
    <text evidence="17">Component of the PAN1 actin cytoskeleton-regulatory complex required for the internalization of endosomes during actin-coupled endocytosis. The complex links the site of endocytosis to the cell membrane-associated actin cytoskeleton. Mediates uptake of external molecules and vacuolar degradation of plasma membrane proteins. Plays a role in the proper organization of the cell membrane-associated actin cytoskeleton and promotes its destabilization.</text>
</comment>
<gene>
    <name evidence="23" type="ORF">BCR37DRAFT_379527</name>
</gene>
<feature type="domain" description="EH" evidence="20">
    <location>
        <begin position="488"/>
        <end position="577"/>
    </location>
</feature>
<feature type="compositionally biased region" description="Low complexity" evidence="19">
    <location>
        <begin position="357"/>
        <end position="382"/>
    </location>
</feature>
<feature type="compositionally biased region" description="Low complexity" evidence="19">
    <location>
        <begin position="1039"/>
        <end position="1052"/>
    </location>
</feature>
<protein>
    <recommendedName>
        <fullName evidence="6">Actin cytoskeleton-regulatory complex protein PAN1</fullName>
    </recommendedName>
    <alternativeName>
        <fullName evidence="7">Actin cytoskeleton-regulatory complex protein pan1</fullName>
    </alternativeName>
</protein>
<dbReference type="Pfam" id="PF12763">
    <property type="entry name" value="EH"/>
    <property type="match status" value="2"/>
</dbReference>
<dbReference type="GO" id="GO:0005886">
    <property type="term" value="C:plasma membrane"/>
    <property type="evidence" value="ECO:0007669"/>
    <property type="project" value="UniProtKB-SubCell"/>
</dbReference>
<evidence type="ECO:0000256" key="5">
    <source>
        <dbReference type="ARBA" id="ARBA00011159"/>
    </source>
</evidence>
<evidence type="ECO:0000256" key="15">
    <source>
        <dbReference type="ARBA" id="ARBA00023203"/>
    </source>
</evidence>
<accession>A0A1Y2FF49</accession>
<dbReference type="OrthoDB" id="2015333at2759"/>
<feature type="domain" description="EH" evidence="20">
    <location>
        <begin position="210"/>
        <end position="299"/>
    </location>
</feature>
<comment type="caution">
    <text evidence="23">The sequence shown here is derived from an EMBL/GenBank/DDBJ whole genome shotgun (WGS) entry which is preliminary data.</text>
</comment>
<dbReference type="CDD" id="cd00052">
    <property type="entry name" value="EH"/>
    <property type="match status" value="2"/>
</dbReference>
<feature type="region of interest" description="Disordered" evidence="19">
    <location>
        <begin position="633"/>
        <end position="657"/>
    </location>
</feature>
<keyword evidence="16" id="KW-0206">Cytoskeleton</keyword>
<feature type="compositionally biased region" description="Low complexity" evidence="19">
    <location>
        <begin position="104"/>
        <end position="141"/>
    </location>
</feature>
<feature type="region of interest" description="Disordered" evidence="19">
    <location>
        <begin position="677"/>
        <end position="697"/>
    </location>
</feature>
<feature type="compositionally biased region" description="Low complexity" evidence="19">
    <location>
        <begin position="170"/>
        <end position="193"/>
    </location>
</feature>
<evidence type="ECO:0000256" key="1">
    <source>
        <dbReference type="ARBA" id="ARBA00004125"/>
    </source>
</evidence>
<keyword evidence="10" id="KW-0254">Endocytosis</keyword>
<dbReference type="PANTHER" id="PTHR11216">
    <property type="entry name" value="EH DOMAIN"/>
    <property type="match status" value="1"/>
</dbReference>
<dbReference type="InterPro" id="IPR011992">
    <property type="entry name" value="EF-hand-dom_pair"/>
</dbReference>
<feature type="compositionally biased region" description="Low complexity" evidence="19">
    <location>
        <begin position="974"/>
        <end position="985"/>
    </location>
</feature>
<feature type="compositionally biased region" description="Low complexity" evidence="19">
    <location>
        <begin position="19"/>
        <end position="60"/>
    </location>
</feature>
<feature type="region of interest" description="Disordered" evidence="19">
    <location>
        <begin position="1"/>
        <end position="141"/>
    </location>
</feature>
<evidence type="ECO:0000256" key="17">
    <source>
        <dbReference type="ARBA" id="ARBA00025194"/>
    </source>
</evidence>
<evidence type="ECO:0000256" key="11">
    <source>
        <dbReference type="ARBA" id="ARBA00022737"/>
    </source>
</evidence>
<dbReference type="GO" id="GO:0016197">
    <property type="term" value="P:endosomal transport"/>
    <property type="evidence" value="ECO:0007669"/>
    <property type="project" value="TreeGrafter"/>
</dbReference>
<dbReference type="Pfam" id="PF02205">
    <property type="entry name" value="WH2"/>
    <property type="match status" value="1"/>
</dbReference>
<evidence type="ECO:0000256" key="6">
    <source>
        <dbReference type="ARBA" id="ARBA00015110"/>
    </source>
</evidence>
<evidence type="ECO:0000313" key="24">
    <source>
        <dbReference type="Proteomes" id="UP000193685"/>
    </source>
</evidence>
<evidence type="ECO:0000259" key="22">
    <source>
        <dbReference type="PROSITE" id="PS51082"/>
    </source>
</evidence>
<feature type="compositionally biased region" description="Low complexity" evidence="19">
    <location>
        <begin position="68"/>
        <end position="88"/>
    </location>
</feature>
<evidence type="ECO:0000259" key="21">
    <source>
        <dbReference type="PROSITE" id="PS50222"/>
    </source>
</evidence>
<dbReference type="STRING" id="56484.A0A1Y2FF49"/>
<feature type="domain" description="EF-hand" evidence="21">
    <location>
        <begin position="521"/>
        <end position="556"/>
    </location>
</feature>
<keyword evidence="13 18" id="KW-0175">Coiled coil</keyword>
<evidence type="ECO:0000256" key="19">
    <source>
        <dbReference type="SAM" id="MobiDB-lite"/>
    </source>
</evidence>
<dbReference type="SUPFAM" id="SSF47473">
    <property type="entry name" value="EF-hand"/>
    <property type="match status" value="2"/>
</dbReference>
<evidence type="ECO:0000256" key="2">
    <source>
        <dbReference type="ARBA" id="ARBA00004134"/>
    </source>
</evidence>
<evidence type="ECO:0000256" key="13">
    <source>
        <dbReference type="ARBA" id="ARBA00023054"/>
    </source>
</evidence>
<dbReference type="GO" id="GO:0005509">
    <property type="term" value="F:calcium ion binding"/>
    <property type="evidence" value="ECO:0007669"/>
    <property type="project" value="InterPro"/>
</dbReference>
<dbReference type="SMART" id="SM00054">
    <property type="entry name" value="EFh"/>
    <property type="match status" value="2"/>
</dbReference>
<comment type="similarity">
    <text evidence="4">Belongs to the PAN1 family.</text>
</comment>
<feature type="coiled-coil region" evidence="18">
    <location>
        <begin position="836"/>
        <end position="867"/>
    </location>
</feature>
<feature type="compositionally biased region" description="Basic and acidic residues" evidence="19">
    <location>
        <begin position="990"/>
        <end position="1028"/>
    </location>
</feature>
<feature type="compositionally biased region" description="Acidic residues" evidence="19">
    <location>
        <begin position="1183"/>
        <end position="1199"/>
    </location>
</feature>
<dbReference type="InterPro" id="IPR000261">
    <property type="entry name" value="EH_dom"/>
</dbReference>
<keyword evidence="9" id="KW-0963">Cytoplasm</keyword>
<evidence type="ECO:0000259" key="20">
    <source>
        <dbReference type="PROSITE" id="PS50031"/>
    </source>
</evidence>
<keyword evidence="15" id="KW-0009">Actin-binding</keyword>
<dbReference type="InterPro" id="IPR002048">
    <property type="entry name" value="EF_hand_dom"/>
</dbReference>
<dbReference type="GeneID" id="63785879"/>
<evidence type="ECO:0000256" key="8">
    <source>
        <dbReference type="ARBA" id="ARBA00022475"/>
    </source>
</evidence>
<feature type="domain" description="WH2" evidence="22">
    <location>
        <begin position="1346"/>
        <end position="1363"/>
    </location>
</feature>
<feature type="region of interest" description="Disordered" evidence="19">
    <location>
        <begin position="356"/>
        <end position="382"/>
    </location>
</feature>
<evidence type="ECO:0000256" key="14">
    <source>
        <dbReference type="ARBA" id="ARBA00023136"/>
    </source>
</evidence>
<dbReference type="SMART" id="SM00027">
    <property type="entry name" value="EH"/>
    <property type="match status" value="2"/>
</dbReference>
<keyword evidence="14" id="KW-0472">Membrane</keyword>
<evidence type="ECO:0000313" key="23">
    <source>
        <dbReference type="EMBL" id="ORY82532.1"/>
    </source>
</evidence>
<feature type="region of interest" description="Disordered" evidence="19">
    <location>
        <begin position="770"/>
        <end position="789"/>
    </location>
</feature>
<dbReference type="OMA" id="GMPGQWG"/>
<dbReference type="Gene3D" id="1.10.238.10">
    <property type="entry name" value="EF-hand"/>
    <property type="match status" value="2"/>
</dbReference>
<feature type="compositionally biased region" description="Basic and acidic residues" evidence="19">
    <location>
        <begin position="1054"/>
        <end position="1083"/>
    </location>
</feature>
<feature type="compositionally biased region" description="Gly residues" evidence="19">
    <location>
        <begin position="1"/>
        <end position="18"/>
    </location>
</feature>
<keyword evidence="24" id="KW-1185">Reference proteome</keyword>
<dbReference type="PROSITE" id="PS50222">
    <property type="entry name" value="EF_HAND_2"/>
    <property type="match status" value="1"/>
</dbReference>
<dbReference type="Proteomes" id="UP000193685">
    <property type="component" value="Unassembled WGS sequence"/>
</dbReference>
<dbReference type="FunFam" id="1.10.238.10:FF:000349">
    <property type="entry name" value="Actin cytoskeleton-regulatory complex protein PAN1"/>
    <property type="match status" value="1"/>
</dbReference>
<organism evidence="23 24">
    <name type="scientific">Protomyces lactucae-debilis</name>
    <dbReference type="NCBI Taxonomy" id="2754530"/>
    <lineage>
        <taxon>Eukaryota</taxon>
        <taxon>Fungi</taxon>
        <taxon>Dikarya</taxon>
        <taxon>Ascomycota</taxon>
        <taxon>Taphrinomycotina</taxon>
        <taxon>Taphrinomycetes</taxon>
        <taxon>Taphrinales</taxon>
        <taxon>Protomycetaceae</taxon>
        <taxon>Protomyces</taxon>
    </lineage>
</organism>
<dbReference type="PANTHER" id="PTHR11216:SF173">
    <property type="entry name" value="ACTIN CYTOSKELETON-REGULATORY COMPLEX PROTEIN PAN1"/>
    <property type="match status" value="1"/>
</dbReference>
<reference evidence="23 24" key="1">
    <citation type="submission" date="2016-07" db="EMBL/GenBank/DDBJ databases">
        <title>Pervasive Adenine N6-methylation of Active Genes in Fungi.</title>
        <authorList>
            <consortium name="DOE Joint Genome Institute"/>
            <person name="Mondo S.J."/>
            <person name="Dannebaum R.O."/>
            <person name="Kuo R.C."/>
            <person name="Labutti K."/>
            <person name="Haridas S."/>
            <person name="Kuo A."/>
            <person name="Salamov A."/>
            <person name="Ahrendt S.R."/>
            <person name="Lipzen A."/>
            <person name="Sullivan W."/>
            <person name="Andreopoulos W.B."/>
            <person name="Clum A."/>
            <person name="Lindquist E."/>
            <person name="Daum C."/>
            <person name="Ramamoorthy G.K."/>
            <person name="Gryganskyi A."/>
            <person name="Culley D."/>
            <person name="Magnuson J.K."/>
            <person name="James T.Y."/>
            <person name="O'Malley M.A."/>
            <person name="Stajich J.E."/>
            <person name="Spatafora J.W."/>
            <person name="Visel A."/>
            <person name="Grigoriev I.V."/>
        </authorList>
    </citation>
    <scope>NUCLEOTIDE SEQUENCE [LARGE SCALE GENOMIC DNA]</scope>
    <source>
        <strain evidence="23 24">12-1054</strain>
    </source>
</reference>
<evidence type="ECO:0000256" key="7">
    <source>
        <dbReference type="ARBA" id="ARBA00020728"/>
    </source>
</evidence>
<dbReference type="InterPro" id="IPR003124">
    <property type="entry name" value="WH2_dom"/>
</dbReference>
<dbReference type="PRINTS" id="PR01217">
    <property type="entry name" value="PRICHEXTENSN"/>
</dbReference>
<dbReference type="GO" id="GO:0010008">
    <property type="term" value="C:endosome membrane"/>
    <property type="evidence" value="ECO:0007669"/>
    <property type="project" value="UniProtKB-SubCell"/>
</dbReference>
<evidence type="ECO:0000256" key="3">
    <source>
        <dbReference type="ARBA" id="ARBA00004413"/>
    </source>
</evidence>
<keyword evidence="8" id="KW-1003">Cell membrane</keyword>
<evidence type="ECO:0000256" key="4">
    <source>
        <dbReference type="ARBA" id="ARBA00009351"/>
    </source>
</evidence>
<feature type="region of interest" description="Disordered" evidence="19">
    <location>
        <begin position="950"/>
        <end position="1144"/>
    </location>
</feature>
<dbReference type="EMBL" id="MCFI01000009">
    <property type="protein sequence ID" value="ORY82532.1"/>
    <property type="molecule type" value="Genomic_DNA"/>
</dbReference>
<comment type="subcellular location">
    <subcellularLocation>
        <location evidence="3">Cell membrane</location>
        <topology evidence="3">Peripheral membrane protein</topology>
        <orientation evidence="3">Cytoplasmic side</orientation>
    </subcellularLocation>
    <subcellularLocation>
        <location evidence="2">Cytoplasm</location>
        <location evidence="2">Cytoskeleton</location>
        <location evidence="2">Actin patch</location>
    </subcellularLocation>
    <subcellularLocation>
        <location evidence="1">Endosome membrane</location>
        <topology evidence="1">Peripheral membrane protein</topology>
        <orientation evidence="1">Cytoplasmic side</orientation>
    </subcellularLocation>
</comment>
<evidence type="ECO:0000256" key="10">
    <source>
        <dbReference type="ARBA" id="ARBA00022583"/>
    </source>
</evidence>
<keyword evidence="11" id="KW-0677">Repeat</keyword>
<feature type="compositionally biased region" description="Pro residues" evidence="19">
    <location>
        <begin position="1255"/>
        <end position="1335"/>
    </location>
</feature>
<feature type="compositionally biased region" description="Polar residues" evidence="19">
    <location>
        <begin position="1122"/>
        <end position="1135"/>
    </location>
</feature>
<keyword evidence="12" id="KW-0967">Endosome</keyword>